<feature type="transmembrane region" description="Helical" evidence="1">
    <location>
        <begin position="76"/>
        <end position="98"/>
    </location>
</feature>
<keyword evidence="3" id="KW-1185">Reference proteome</keyword>
<keyword evidence="1" id="KW-0472">Membrane</keyword>
<evidence type="ECO:0000313" key="3">
    <source>
        <dbReference type="Proteomes" id="UP000827284"/>
    </source>
</evidence>
<dbReference type="Proteomes" id="UP000827284">
    <property type="component" value="Unassembled WGS sequence"/>
</dbReference>
<dbReference type="OrthoDB" id="2425671at2759"/>
<protein>
    <submittedName>
        <fullName evidence="2">Uncharacterized protein</fullName>
    </submittedName>
</protein>
<comment type="caution">
    <text evidence="2">The sequence shown here is derived from an EMBL/GenBank/DDBJ whole genome shotgun (WGS) entry which is preliminary data.</text>
</comment>
<dbReference type="EMBL" id="BQFW01000013">
    <property type="protein sequence ID" value="GJJ77563.1"/>
    <property type="molecule type" value="Genomic_DNA"/>
</dbReference>
<feature type="transmembrane region" description="Helical" evidence="1">
    <location>
        <begin position="480"/>
        <end position="499"/>
    </location>
</feature>
<gene>
    <name evidence="2" type="ORF">EMPS_09922</name>
</gene>
<reference evidence="2" key="2">
    <citation type="journal article" date="2022" name="Microbiol. Resour. Announc.">
        <title>Whole-Genome Sequence of Entomortierella parvispora E1425, a Mucoromycotan Fungus Associated with Burkholderiaceae-Related Endosymbiotic Bacteria.</title>
        <authorList>
            <person name="Herlambang A."/>
            <person name="Guo Y."/>
            <person name="Takashima Y."/>
            <person name="Narisawa K."/>
            <person name="Ohta H."/>
            <person name="Nishizawa T."/>
        </authorList>
    </citation>
    <scope>NUCLEOTIDE SEQUENCE</scope>
    <source>
        <strain evidence="2">E1425</strain>
    </source>
</reference>
<evidence type="ECO:0000313" key="2">
    <source>
        <dbReference type="EMBL" id="GJJ77563.1"/>
    </source>
</evidence>
<feature type="transmembrane region" description="Helical" evidence="1">
    <location>
        <begin position="12"/>
        <end position="33"/>
    </location>
</feature>
<sequence length="583" mass="63838">MTSYFVEFQYTGIIGLISAVLGGLYTFGVGRLLNFAIQRTHHSDLRLRIAASSGLVGLVNEIWAAKRRSISYRASVLSVILLFTLAGKSISIIVTSGIKSSMGLKYGGTVPFIFNTSYNTIPVYNQAVRVNSSTMLTSLFNWYEKTEIQGTEFQVLANSTPGRIFDVSDCFVGSCSPESPIIPRQFYLIRQLFTFSNPDQNPVCEPTSSHCSLMSMRANLSQYLDLGHVLDAPIRVFFNAKLVTTVPPAVATANVKFGSYLAERPATQISANFAGSNDKALGFVAVTTASFQVTLTTGEDLVLAAKNLIGSANPVYTSIFKALNASALTPPLVGRRASNKATLVYNTATPKTDNTTVVHCIGYEANTINTDHGSVAVDMISCREMRFTVWTNPGSNATSFDESDFRNLGNDIFNVYNALAPTLTELGITARAPGVESIDEVAKDMVHLSKEIADRMYPFRSNVSAQVTPYSFVPGIQFELWSLIFMGILTLIVVVIVVMDMFMNDAVAKADLATLIENTTEMREFTKENGGSGSSGSRKIDWTRSEYPSWALIKQGNSYQVTLRRDRVGLESRELQKLNQAFP</sequence>
<reference evidence="2" key="1">
    <citation type="submission" date="2021-11" db="EMBL/GenBank/DDBJ databases">
        <authorList>
            <person name="Herlambang A."/>
            <person name="Guo Y."/>
            <person name="Takashima Y."/>
            <person name="Nishizawa T."/>
        </authorList>
    </citation>
    <scope>NUCLEOTIDE SEQUENCE</scope>
    <source>
        <strain evidence="2">E1425</strain>
    </source>
</reference>
<dbReference type="AlphaFoldDB" id="A0A9P3HJA4"/>
<keyword evidence="1" id="KW-1133">Transmembrane helix</keyword>
<organism evidence="2 3">
    <name type="scientific">Entomortierella parvispora</name>
    <dbReference type="NCBI Taxonomy" id="205924"/>
    <lineage>
        <taxon>Eukaryota</taxon>
        <taxon>Fungi</taxon>
        <taxon>Fungi incertae sedis</taxon>
        <taxon>Mucoromycota</taxon>
        <taxon>Mortierellomycotina</taxon>
        <taxon>Mortierellomycetes</taxon>
        <taxon>Mortierellales</taxon>
        <taxon>Mortierellaceae</taxon>
        <taxon>Entomortierella</taxon>
    </lineage>
</organism>
<evidence type="ECO:0000256" key="1">
    <source>
        <dbReference type="SAM" id="Phobius"/>
    </source>
</evidence>
<name>A0A9P3HJA4_9FUNG</name>
<keyword evidence="1" id="KW-0812">Transmembrane</keyword>
<accession>A0A9P3HJA4</accession>
<proteinExistence type="predicted"/>